<evidence type="ECO:0000256" key="2">
    <source>
        <dbReference type="SAM" id="MobiDB-lite"/>
    </source>
</evidence>
<feature type="domain" description="CCHC-type" evidence="3">
    <location>
        <begin position="193"/>
        <end position="208"/>
    </location>
</feature>
<dbReference type="PROSITE" id="PS50158">
    <property type="entry name" value="ZF_CCHC"/>
    <property type="match status" value="1"/>
</dbReference>
<evidence type="ECO:0000313" key="5">
    <source>
        <dbReference type="Proteomes" id="UP001160148"/>
    </source>
</evidence>
<keyword evidence="1" id="KW-0863">Zinc-finger</keyword>
<dbReference type="SMART" id="SM00343">
    <property type="entry name" value="ZnF_C2HC"/>
    <property type="match status" value="1"/>
</dbReference>
<dbReference type="AlphaFoldDB" id="A0AAV0Y330"/>
<dbReference type="EMBL" id="CARXXK010001304">
    <property type="protein sequence ID" value="CAI6375275.1"/>
    <property type="molecule type" value="Genomic_DNA"/>
</dbReference>
<keyword evidence="1" id="KW-0479">Metal-binding</keyword>
<comment type="caution">
    <text evidence="4">The sequence shown here is derived from an EMBL/GenBank/DDBJ whole genome shotgun (WGS) entry which is preliminary data.</text>
</comment>
<feature type="region of interest" description="Disordered" evidence="2">
    <location>
        <begin position="25"/>
        <end position="188"/>
    </location>
</feature>
<protein>
    <recommendedName>
        <fullName evidence="3">CCHC-type domain-containing protein</fullName>
    </recommendedName>
</protein>
<accession>A0AAV0Y330</accession>
<dbReference type="Pfam" id="PF00098">
    <property type="entry name" value="zf-CCHC"/>
    <property type="match status" value="1"/>
</dbReference>
<feature type="compositionally biased region" description="Basic and acidic residues" evidence="2">
    <location>
        <begin position="40"/>
        <end position="53"/>
    </location>
</feature>
<sequence length="211" mass="26218">MNQLRENIQQINITGRRNKSVNFDDEEIDNRYNNKNYNYNEDRSRSYNRETNYRGRQRKYKDKSPYPGRFNDRSRESSRNRQYGRDRSQSRERQYYNKIQNEPNTYRDYERNPSHRYDPNNYEYRDNSRNREANLNTVNGRGYRNRSHSRDRDNNGNYNYNYRHQYSREHGREKTPERYRGDRNNKESERVTCYRCNEKGHYADKCTNTKN</sequence>
<dbReference type="SUPFAM" id="SSF57756">
    <property type="entry name" value="Retrovirus zinc finger-like domains"/>
    <property type="match status" value="1"/>
</dbReference>
<dbReference type="Proteomes" id="UP001160148">
    <property type="component" value="Unassembled WGS sequence"/>
</dbReference>
<keyword evidence="5" id="KW-1185">Reference proteome</keyword>
<dbReference type="Gene3D" id="4.10.60.10">
    <property type="entry name" value="Zinc finger, CCHC-type"/>
    <property type="match status" value="1"/>
</dbReference>
<dbReference type="InterPro" id="IPR036875">
    <property type="entry name" value="Znf_CCHC_sf"/>
</dbReference>
<dbReference type="GO" id="GO:0008270">
    <property type="term" value="F:zinc ion binding"/>
    <property type="evidence" value="ECO:0007669"/>
    <property type="project" value="UniProtKB-KW"/>
</dbReference>
<name>A0AAV0Y330_9HEMI</name>
<reference evidence="4 5" key="1">
    <citation type="submission" date="2023-01" db="EMBL/GenBank/DDBJ databases">
        <authorList>
            <person name="Whitehead M."/>
        </authorList>
    </citation>
    <scope>NUCLEOTIDE SEQUENCE [LARGE SCALE GENOMIC DNA]</scope>
</reference>
<proteinExistence type="predicted"/>
<dbReference type="GO" id="GO:0003676">
    <property type="term" value="F:nucleic acid binding"/>
    <property type="evidence" value="ECO:0007669"/>
    <property type="project" value="InterPro"/>
</dbReference>
<dbReference type="InterPro" id="IPR001878">
    <property type="entry name" value="Znf_CCHC"/>
</dbReference>
<keyword evidence="1" id="KW-0862">Zinc</keyword>
<feature type="compositionally biased region" description="Basic and acidic residues" evidence="2">
    <location>
        <begin position="105"/>
        <end position="132"/>
    </location>
</feature>
<organism evidence="4 5">
    <name type="scientific">Macrosiphum euphorbiae</name>
    <name type="common">potato aphid</name>
    <dbReference type="NCBI Taxonomy" id="13131"/>
    <lineage>
        <taxon>Eukaryota</taxon>
        <taxon>Metazoa</taxon>
        <taxon>Ecdysozoa</taxon>
        <taxon>Arthropoda</taxon>
        <taxon>Hexapoda</taxon>
        <taxon>Insecta</taxon>
        <taxon>Pterygota</taxon>
        <taxon>Neoptera</taxon>
        <taxon>Paraneoptera</taxon>
        <taxon>Hemiptera</taxon>
        <taxon>Sternorrhyncha</taxon>
        <taxon>Aphidomorpha</taxon>
        <taxon>Aphidoidea</taxon>
        <taxon>Aphididae</taxon>
        <taxon>Macrosiphini</taxon>
        <taxon>Macrosiphum</taxon>
    </lineage>
</organism>
<evidence type="ECO:0000259" key="3">
    <source>
        <dbReference type="PROSITE" id="PS50158"/>
    </source>
</evidence>
<feature type="compositionally biased region" description="Basic and acidic residues" evidence="2">
    <location>
        <begin position="166"/>
        <end position="188"/>
    </location>
</feature>
<evidence type="ECO:0000256" key="1">
    <source>
        <dbReference type="PROSITE-ProRule" id="PRU00047"/>
    </source>
</evidence>
<feature type="compositionally biased region" description="Basic and acidic residues" evidence="2">
    <location>
        <begin position="70"/>
        <end position="95"/>
    </location>
</feature>
<gene>
    <name evidence="4" type="ORF">MEUPH1_LOCUS28797</name>
</gene>
<evidence type="ECO:0000313" key="4">
    <source>
        <dbReference type="EMBL" id="CAI6375275.1"/>
    </source>
</evidence>